<dbReference type="InterPro" id="IPR029063">
    <property type="entry name" value="SAM-dependent_MTases_sf"/>
</dbReference>
<protein>
    <submittedName>
        <fullName evidence="2">Class I SAM-dependent methyltransferase</fullName>
    </submittedName>
</protein>
<dbReference type="EMBL" id="CP109441">
    <property type="protein sequence ID" value="WUV44912.1"/>
    <property type="molecule type" value="Genomic_DNA"/>
</dbReference>
<dbReference type="Pfam" id="PF13649">
    <property type="entry name" value="Methyltransf_25"/>
    <property type="match status" value="1"/>
</dbReference>
<keyword evidence="2" id="KW-0489">Methyltransferase</keyword>
<evidence type="ECO:0000313" key="2">
    <source>
        <dbReference type="EMBL" id="WUV44912.1"/>
    </source>
</evidence>
<dbReference type="GO" id="GO:0008168">
    <property type="term" value="F:methyltransferase activity"/>
    <property type="evidence" value="ECO:0007669"/>
    <property type="project" value="UniProtKB-KW"/>
</dbReference>
<organism evidence="2 3">
    <name type="scientific">Nocardia vinacea</name>
    <dbReference type="NCBI Taxonomy" id="96468"/>
    <lineage>
        <taxon>Bacteria</taxon>
        <taxon>Bacillati</taxon>
        <taxon>Actinomycetota</taxon>
        <taxon>Actinomycetes</taxon>
        <taxon>Mycobacteriales</taxon>
        <taxon>Nocardiaceae</taxon>
        <taxon>Nocardia</taxon>
    </lineage>
</organism>
<gene>
    <name evidence="2" type="ORF">OG563_38180</name>
</gene>
<proteinExistence type="predicted"/>
<dbReference type="SUPFAM" id="SSF53335">
    <property type="entry name" value="S-adenosyl-L-methionine-dependent methyltransferases"/>
    <property type="match status" value="1"/>
</dbReference>
<name>A0ABZ1YNS4_9NOCA</name>
<feature type="domain" description="Methyltransferase" evidence="1">
    <location>
        <begin position="45"/>
        <end position="142"/>
    </location>
</feature>
<dbReference type="GO" id="GO:0032259">
    <property type="term" value="P:methylation"/>
    <property type="evidence" value="ECO:0007669"/>
    <property type="project" value="UniProtKB-KW"/>
</dbReference>
<evidence type="ECO:0000313" key="3">
    <source>
        <dbReference type="Proteomes" id="UP001432062"/>
    </source>
</evidence>
<dbReference type="Gene3D" id="3.40.50.150">
    <property type="entry name" value="Vaccinia Virus protein VP39"/>
    <property type="match status" value="1"/>
</dbReference>
<reference evidence="2" key="1">
    <citation type="submission" date="2022-10" db="EMBL/GenBank/DDBJ databases">
        <title>The complete genomes of actinobacterial strains from the NBC collection.</title>
        <authorList>
            <person name="Joergensen T.S."/>
            <person name="Alvarez Arevalo M."/>
            <person name="Sterndorff E.B."/>
            <person name="Faurdal D."/>
            <person name="Vuksanovic O."/>
            <person name="Mourched A.-S."/>
            <person name="Charusanti P."/>
            <person name="Shaw S."/>
            <person name="Blin K."/>
            <person name="Weber T."/>
        </authorList>
    </citation>
    <scope>NUCLEOTIDE SEQUENCE</scope>
    <source>
        <strain evidence="2">NBC_01482</strain>
    </source>
</reference>
<evidence type="ECO:0000259" key="1">
    <source>
        <dbReference type="Pfam" id="PF13649"/>
    </source>
</evidence>
<keyword evidence="2" id="KW-0808">Transferase</keyword>
<accession>A0ABZ1YNS4</accession>
<dbReference type="InterPro" id="IPR041698">
    <property type="entry name" value="Methyltransf_25"/>
</dbReference>
<sequence length="249" mass="26951">MADSAHDSYAAAAEFYDLMATPYVAQVEPALTALLDDVDTVLGPIVDIGAGTGLSTVMIADALPEAKLVAVEPASAMRAVLMSRLAARKDLRERVTVLPHGFLDIGLPNKCAAIVALGVIGHFDATARPKVWSTIATALAPGARALVEVQRPGRVADVSERRYTRTDAGELRYEGWSAAQVIDAESLLWRMTYRVYRDQLLLQETVAEHLVWPADPDRLAEEADAAGLRLTSADSATGLLRFVKERQER</sequence>
<dbReference type="RefSeq" id="WP_329408138.1">
    <property type="nucleotide sequence ID" value="NZ_CP109441.1"/>
</dbReference>
<dbReference type="Proteomes" id="UP001432062">
    <property type="component" value="Chromosome"/>
</dbReference>
<keyword evidence="3" id="KW-1185">Reference proteome</keyword>